<dbReference type="PROSITE" id="PS50106">
    <property type="entry name" value="PDZ"/>
    <property type="match status" value="1"/>
</dbReference>
<evidence type="ECO:0000256" key="2">
    <source>
        <dbReference type="ARBA" id="ARBA00022670"/>
    </source>
</evidence>
<dbReference type="PANTHER" id="PTHR32060">
    <property type="entry name" value="TAIL-SPECIFIC PROTEASE"/>
    <property type="match status" value="1"/>
</dbReference>
<dbReference type="Gene3D" id="3.30.750.44">
    <property type="match status" value="1"/>
</dbReference>
<dbReference type="PANTHER" id="PTHR32060:SF30">
    <property type="entry name" value="CARBOXY-TERMINAL PROCESSING PROTEASE CTPA"/>
    <property type="match status" value="1"/>
</dbReference>
<dbReference type="NCBIfam" id="TIGR00225">
    <property type="entry name" value="prc"/>
    <property type="match status" value="1"/>
</dbReference>
<dbReference type="SMART" id="SM00228">
    <property type="entry name" value="PDZ"/>
    <property type="match status" value="1"/>
</dbReference>
<keyword evidence="6" id="KW-0812">Transmembrane</keyword>
<dbReference type="Proteomes" id="UP000230790">
    <property type="component" value="Unassembled WGS sequence"/>
</dbReference>
<dbReference type="GO" id="GO:0008236">
    <property type="term" value="F:serine-type peptidase activity"/>
    <property type="evidence" value="ECO:0007669"/>
    <property type="project" value="UniProtKB-KW"/>
</dbReference>
<dbReference type="SUPFAM" id="SSF52096">
    <property type="entry name" value="ClpP/crotonase"/>
    <property type="match status" value="1"/>
</dbReference>
<reference evidence="8 9" key="1">
    <citation type="submission" date="2017-11" db="EMBL/GenBank/DDBJ databases">
        <title>Evolution of Phototrophy in the Chloroflexi Phylum Driven by Horizontal Gene Transfer.</title>
        <authorList>
            <person name="Ward L.M."/>
            <person name="Hemp J."/>
            <person name="Shih P.M."/>
            <person name="Mcglynn S.E."/>
            <person name="Fischer W."/>
        </authorList>
    </citation>
    <scope>NUCLEOTIDE SEQUENCE [LARGE SCALE GENOMIC DNA]</scope>
    <source>
        <strain evidence="8">JP3_7</strain>
    </source>
</reference>
<evidence type="ECO:0000313" key="9">
    <source>
        <dbReference type="Proteomes" id="UP000230790"/>
    </source>
</evidence>
<dbReference type="Pfam" id="PF13180">
    <property type="entry name" value="PDZ_2"/>
    <property type="match status" value="1"/>
</dbReference>
<dbReference type="Gene3D" id="3.90.226.10">
    <property type="entry name" value="2-enoyl-CoA Hydratase, Chain A, domain 1"/>
    <property type="match status" value="1"/>
</dbReference>
<dbReference type="GO" id="GO:0030288">
    <property type="term" value="C:outer membrane-bounded periplasmic space"/>
    <property type="evidence" value="ECO:0007669"/>
    <property type="project" value="TreeGrafter"/>
</dbReference>
<gene>
    <name evidence="8" type="ORF">CUN48_08995</name>
</gene>
<accession>A0A2M8QC42</accession>
<dbReference type="GO" id="GO:0006508">
    <property type="term" value="P:proteolysis"/>
    <property type="evidence" value="ECO:0007669"/>
    <property type="project" value="UniProtKB-KW"/>
</dbReference>
<keyword evidence="2 5" id="KW-0645">Protease</keyword>
<evidence type="ECO:0000256" key="3">
    <source>
        <dbReference type="ARBA" id="ARBA00022801"/>
    </source>
</evidence>
<dbReference type="AlphaFoldDB" id="A0A2M8QC42"/>
<organism evidence="8 9">
    <name type="scientific">Candidatus Thermofonsia Clade 3 bacterium</name>
    <dbReference type="NCBI Taxonomy" id="2364212"/>
    <lineage>
        <taxon>Bacteria</taxon>
        <taxon>Bacillati</taxon>
        <taxon>Chloroflexota</taxon>
        <taxon>Candidatus Thermofontia</taxon>
        <taxon>Candidatus Thermofonsia Clade 3</taxon>
    </lineage>
</organism>
<dbReference type="InterPro" id="IPR029045">
    <property type="entry name" value="ClpP/crotonase-like_dom_sf"/>
</dbReference>
<sequence length="409" mass="44254">MAPLRPMSRIEKGLIIVAFFVWSAMMVGAGYVGRMLLAPVELRIERIDHYGSNPHALLDEAWGYVRDHFVGVVPSDTVREYGAVRGALATLNDPYTTFVEPQARALERDHMRGRFGGIGVSFTRNERGEIVLSPMPDGPAAKAGVREGDILVGIDGTPLPSPADLEDVARIRGEVGAPVTIEVLRGPQRERLTFTIIRQTIEVNSVEWRTITTTVRGALATIGHVRIRNFTERTGEEAKRALSALSAADSQAYLIDLRNNGGGSLAAAVEAASEFLNDGIVAIEQRRDQPEIVHRVRKGHTKPTNGKPIAVLVNSNTASAAEIFAAAIQDHKRGLLIGEKTFGKGSVQLIFDLSDGSAVRVTAAKWLTPERRALDGAGLTPDIEVVGSEDAQLERAIRVLSEAIGNARR</sequence>
<dbReference type="Pfam" id="PF03572">
    <property type="entry name" value="Peptidase_S41"/>
    <property type="match status" value="1"/>
</dbReference>
<feature type="transmembrane region" description="Helical" evidence="6">
    <location>
        <begin position="12"/>
        <end position="33"/>
    </location>
</feature>
<evidence type="ECO:0000256" key="1">
    <source>
        <dbReference type="ARBA" id="ARBA00009179"/>
    </source>
</evidence>
<evidence type="ECO:0000256" key="4">
    <source>
        <dbReference type="ARBA" id="ARBA00022825"/>
    </source>
</evidence>
<dbReference type="CDD" id="cd07560">
    <property type="entry name" value="Peptidase_S41_CPP"/>
    <property type="match status" value="1"/>
</dbReference>
<comment type="similarity">
    <text evidence="1 5">Belongs to the peptidase S41A family.</text>
</comment>
<feature type="domain" description="PDZ" evidence="7">
    <location>
        <begin position="103"/>
        <end position="187"/>
    </location>
</feature>
<keyword evidence="4 5" id="KW-0720">Serine protease</keyword>
<dbReference type="InterPro" id="IPR004447">
    <property type="entry name" value="Peptidase_S41A"/>
</dbReference>
<evidence type="ECO:0000256" key="6">
    <source>
        <dbReference type="SAM" id="Phobius"/>
    </source>
</evidence>
<dbReference type="InterPro" id="IPR005151">
    <property type="entry name" value="Tail-specific_protease"/>
</dbReference>
<dbReference type="GO" id="GO:0007165">
    <property type="term" value="P:signal transduction"/>
    <property type="evidence" value="ECO:0007669"/>
    <property type="project" value="TreeGrafter"/>
</dbReference>
<dbReference type="InterPro" id="IPR036034">
    <property type="entry name" value="PDZ_sf"/>
</dbReference>
<dbReference type="Gene3D" id="2.30.42.10">
    <property type="match status" value="1"/>
</dbReference>
<proteinExistence type="inferred from homology"/>
<dbReference type="EMBL" id="PGTN01000052">
    <property type="protein sequence ID" value="PJF47373.1"/>
    <property type="molecule type" value="Genomic_DNA"/>
</dbReference>
<dbReference type="SUPFAM" id="SSF50156">
    <property type="entry name" value="PDZ domain-like"/>
    <property type="match status" value="1"/>
</dbReference>
<evidence type="ECO:0000259" key="7">
    <source>
        <dbReference type="PROSITE" id="PS50106"/>
    </source>
</evidence>
<keyword evidence="6" id="KW-0472">Membrane</keyword>
<keyword evidence="3 5" id="KW-0378">Hydrolase</keyword>
<name>A0A2M8QC42_9CHLR</name>
<dbReference type="CDD" id="cd06782">
    <property type="entry name" value="cpPDZ_CPP-like"/>
    <property type="match status" value="1"/>
</dbReference>
<dbReference type="SMART" id="SM00245">
    <property type="entry name" value="TSPc"/>
    <property type="match status" value="1"/>
</dbReference>
<keyword evidence="6" id="KW-1133">Transmembrane helix</keyword>
<comment type="caution">
    <text evidence="8">The sequence shown here is derived from an EMBL/GenBank/DDBJ whole genome shotgun (WGS) entry which is preliminary data.</text>
</comment>
<dbReference type="InterPro" id="IPR001478">
    <property type="entry name" value="PDZ"/>
</dbReference>
<evidence type="ECO:0000313" key="8">
    <source>
        <dbReference type="EMBL" id="PJF47373.1"/>
    </source>
</evidence>
<evidence type="ECO:0000256" key="5">
    <source>
        <dbReference type="RuleBase" id="RU004404"/>
    </source>
</evidence>
<dbReference type="GO" id="GO:0004175">
    <property type="term" value="F:endopeptidase activity"/>
    <property type="evidence" value="ECO:0007669"/>
    <property type="project" value="TreeGrafter"/>
</dbReference>
<protein>
    <recommendedName>
        <fullName evidence="7">PDZ domain-containing protein</fullName>
    </recommendedName>
</protein>